<dbReference type="Gramene" id="PRQ60763">
    <property type="protein sequence ID" value="PRQ60763"/>
    <property type="gene ID" value="RchiOBHm_Chr0c44g0503481"/>
</dbReference>
<gene>
    <name evidence="9" type="ORF">RchiOBHm_Chr0c44g0503481</name>
</gene>
<accession>A0A2P6SQ30</accession>
<dbReference type="Proteomes" id="UP000238479">
    <property type="component" value="Unassembled WGS sequence"/>
</dbReference>
<keyword evidence="10" id="KW-1185">Reference proteome</keyword>
<proteinExistence type="predicted"/>
<dbReference type="PANTHER" id="PTHR47958">
    <property type="entry name" value="ATP-DEPENDENT RNA HELICASE DBP3"/>
    <property type="match status" value="1"/>
</dbReference>
<evidence type="ECO:0000256" key="2">
    <source>
        <dbReference type="ARBA" id="ARBA00022801"/>
    </source>
</evidence>
<keyword evidence="2 9" id="KW-0378">Hydrolase</keyword>
<dbReference type="AlphaFoldDB" id="A0A2P6SQ30"/>
<dbReference type="PROSITE" id="PS51195">
    <property type="entry name" value="Q_MOTIF"/>
    <property type="match status" value="1"/>
</dbReference>
<evidence type="ECO:0000259" key="7">
    <source>
        <dbReference type="PROSITE" id="PS51192"/>
    </source>
</evidence>
<dbReference type="InterPro" id="IPR027417">
    <property type="entry name" value="P-loop_NTPase"/>
</dbReference>
<evidence type="ECO:0000256" key="3">
    <source>
        <dbReference type="ARBA" id="ARBA00022806"/>
    </source>
</evidence>
<keyword evidence="1" id="KW-0547">Nucleotide-binding</keyword>
<dbReference type="Gene3D" id="3.40.50.300">
    <property type="entry name" value="P-loop containing nucleotide triphosphate hydrolases"/>
    <property type="match status" value="1"/>
</dbReference>
<dbReference type="InterPro" id="IPR014001">
    <property type="entry name" value="Helicase_ATP-bd"/>
</dbReference>
<dbReference type="InterPro" id="IPR014014">
    <property type="entry name" value="RNA_helicase_DEAD_Q_motif"/>
</dbReference>
<organism evidence="9 10">
    <name type="scientific">Rosa chinensis</name>
    <name type="common">China rose</name>
    <dbReference type="NCBI Taxonomy" id="74649"/>
    <lineage>
        <taxon>Eukaryota</taxon>
        <taxon>Viridiplantae</taxon>
        <taxon>Streptophyta</taxon>
        <taxon>Embryophyta</taxon>
        <taxon>Tracheophyta</taxon>
        <taxon>Spermatophyta</taxon>
        <taxon>Magnoliopsida</taxon>
        <taxon>eudicotyledons</taxon>
        <taxon>Gunneridae</taxon>
        <taxon>Pentapetalae</taxon>
        <taxon>rosids</taxon>
        <taxon>fabids</taxon>
        <taxon>Rosales</taxon>
        <taxon>Rosaceae</taxon>
        <taxon>Rosoideae</taxon>
        <taxon>Rosoideae incertae sedis</taxon>
        <taxon>Rosa</taxon>
    </lineage>
</organism>
<keyword evidence="3 9" id="KW-0347">Helicase</keyword>
<keyword evidence="5" id="KW-0694">RNA-binding</keyword>
<dbReference type="InterPro" id="IPR011545">
    <property type="entry name" value="DEAD/DEAH_box_helicase_dom"/>
</dbReference>
<evidence type="ECO:0000313" key="10">
    <source>
        <dbReference type="Proteomes" id="UP000238479"/>
    </source>
</evidence>
<evidence type="ECO:0000256" key="6">
    <source>
        <dbReference type="PROSITE-ProRule" id="PRU00552"/>
    </source>
</evidence>
<dbReference type="GO" id="GO:0003724">
    <property type="term" value="F:RNA helicase activity"/>
    <property type="evidence" value="ECO:0007669"/>
    <property type="project" value="UniProtKB-EC"/>
</dbReference>
<comment type="caution">
    <text evidence="9">The sequence shown here is derived from an EMBL/GenBank/DDBJ whole genome shotgun (WGS) entry which is preliminary data.</text>
</comment>
<dbReference type="EC" id="3.6.4.13" evidence="9"/>
<dbReference type="PROSITE" id="PS51192">
    <property type="entry name" value="HELICASE_ATP_BIND_1"/>
    <property type="match status" value="1"/>
</dbReference>
<feature type="domain" description="DEAD-box RNA helicase Q" evidence="8">
    <location>
        <begin position="41"/>
        <end position="69"/>
    </location>
</feature>
<evidence type="ECO:0000256" key="4">
    <source>
        <dbReference type="ARBA" id="ARBA00022840"/>
    </source>
</evidence>
<dbReference type="OMA" id="MSARCHE"/>
<dbReference type="GO" id="GO:0003723">
    <property type="term" value="F:RNA binding"/>
    <property type="evidence" value="ECO:0007669"/>
    <property type="project" value="UniProtKB-KW"/>
</dbReference>
<dbReference type="STRING" id="74649.A0A2P6SQ30"/>
<sequence>MAAIATARVSVVPMTRLVQGGGKVLKEKLEFVPSDDIKPIMSFDQMNLKDELLRGIYNYGFEKPSAIQQRAIRPIIDGCDVVAQVQSGTGKTSMIALASCQTVDTSSREVQVLILSPTRELAAQIDKVILAMGNYMSIQAHSCIGGKSVGEDIRKLENGVQVVSGTPGRVHDMIKREVYALDTSNY</sequence>
<dbReference type="EMBL" id="PDCK01000037">
    <property type="protein sequence ID" value="PRQ60763.1"/>
    <property type="molecule type" value="Genomic_DNA"/>
</dbReference>
<feature type="short sequence motif" description="Q motif" evidence="6">
    <location>
        <begin position="41"/>
        <end position="69"/>
    </location>
</feature>
<dbReference type="Pfam" id="PF00270">
    <property type="entry name" value="DEAD"/>
    <property type="match status" value="1"/>
</dbReference>
<reference evidence="9 10" key="1">
    <citation type="journal article" date="2018" name="Nat. Genet.">
        <title>The Rosa genome provides new insights in the design of modern roses.</title>
        <authorList>
            <person name="Bendahmane M."/>
        </authorList>
    </citation>
    <scope>NUCLEOTIDE SEQUENCE [LARGE SCALE GENOMIC DNA]</scope>
    <source>
        <strain evidence="10">cv. Old Blush</strain>
    </source>
</reference>
<evidence type="ECO:0000313" key="9">
    <source>
        <dbReference type="EMBL" id="PRQ60763.1"/>
    </source>
</evidence>
<dbReference type="GO" id="GO:0005524">
    <property type="term" value="F:ATP binding"/>
    <property type="evidence" value="ECO:0007669"/>
    <property type="project" value="UniProtKB-KW"/>
</dbReference>
<dbReference type="SMART" id="SM00487">
    <property type="entry name" value="DEXDc"/>
    <property type="match status" value="1"/>
</dbReference>
<name>A0A2P6SQ30_ROSCH</name>
<keyword evidence="4" id="KW-0067">ATP-binding</keyword>
<feature type="domain" description="Helicase ATP-binding" evidence="7">
    <location>
        <begin position="72"/>
        <end position="186"/>
    </location>
</feature>
<dbReference type="GO" id="GO:0016787">
    <property type="term" value="F:hydrolase activity"/>
    <property type="evidence" value="ECO:0007669"/>
    <property type="project" value="UniProtKB-KW"/>
</dbReference>
<dbReference type="SUPFAM" id="SSF52540">
    <property type="entry name" value="P-loop containing nucleoside triphosphate hydrolases"/>
    <property type="match status" value="1"/>
</dbReference>
<evidence type="ECO:0000259" key="8">
    <source>
        <dbReference type="PROSITE" id="PS51195"/>
    </source>
</evidence>
<evidence type="ECO:0000256" key="1">
    <source>
        <dbReference type="ARBA" id="ARBA00022741"/>
    </source>
</evidence>
<evidence type="ECO:0000256" key="5">
    <source>
        <dbReference type="ARBA" id="ARBA00022884"/>
    </source>
</evidence>
<protein>
    <submittedName>
        <fullName evidence="9">Putative RNA helicase</fullName>
        <ecNumber evidence="9">3.6.4.13</ecNumber>
    </submittedName>
</protein>